<dbReference type="GO" id="GO:0008360">
    <property type="term" value="P:regulation of cell shape"/>
    <property type="evidence" value="ECO:0007669"/>
    <property type="project" value="UniProtKB-KW"/>
</dbReference>
<dbReference type="PANTHER" id="PTHR32282:SF11">
    <property type="entry name" value="PENICILLIN-BINDING PROTEIN 1B"/>
    <property type="match status" value="1"/>
</dbReference>
<proteinExistence type="predicted"/>
<dbReference type="Proteomes" id="UP000018895">
    <property type="component" value="Unassembled WGS sequence"/>
</dbReference>
<dbReference type="Gene3D" id="3.40.710.10">
    <property type="entry name" value="DD-peptidase/beta-lactamase superfamily"/>
    <property type="match status" value="1"/>
</dbReference>
<comment type="caution">
    <text evidence="12">The sequence shown here is derived from an EMBL/GenBank/DDBJ whole genome shotgun (WGS) entry which is preliminary data.</text>
</comment>
<name>W4QF91_9BACI</name>
<evidence type="ECO:0000256" key="1">
    <source>
        <dbReference type="ARBA" id="ARBA00004370"/>
    </source>
</evidence>
<evidence type="ECO:0000256" key="10">
    <source>
        <dbReference type="ARBA" id="ARBA00049902"/>
    </source>
</evidence>
<dbReference type="GO" id="GO:0071555">
    <property type="term" value="P:cell wall organization"/>
    <property type="evidence" value="ECO:0007669"/>
    <property type="project" value="UniProtKB-KW"/>
</dbReference>
<evidence type="ECO:0000256" key="6">
    <source>
        <dbReference type="ARBA" id="ARBA00022984"/>
    </source>
</evidence>
<keyword evidence="7" id="KW-0472">Membrane</keyword>
<dbReference type="EMBL" id="BAUU01000008">
    <property type="protein sequence ID" value="GAE29994.1"/>
    <property type="molecule type" value="Genomic_DNA"/>
</dbReference>
<keyword evidence="4" id="KW-0808">Transferase</keyword>
<dbReference type="EC" id="2.4.99.28" evidence="9"/>
<keyword evidence="2" id="KW-1003">Cell membrane</keyword>
<evidence type="ECO:0000256" key="8">
    <source>
        <dbReference type="ARBA" id="ARBA00023316"/>
    </source>
</evidence>
<keyword evidence="5" id="KW-0133">Cell shape</keyword>
<dbReference type="Pfam" id="PF00905">
    <property type="entry name" value="Transpeptidase"/>
    <property type="match status" value="1"/>
</dbReference>
<evidence type="ECO:0000313" key="13">
    <source>
        <dbReference type="Proteomes" id="UP000018895"/>
    </source>
</evidence>
<dbReference type="AlphaFoldDB" id="W4QF91"/>
<sequence>MDRTLLRQEWILQKMLEAHYISTEEYEHARNEHLTLNQRQRIDEFPDYVTYIHHELTELIAQSEGYSWRIEQAESDETRQEIERELQNHVQQLLESGIHIETALEPYRQNSITKAVQRYLPEDDIQAAVAMIDHHNHEIVAISGGKGYNKFDFHRGYQDFRQPGSAIKPILVYGPYIEETGASISTQIDASNICINDYCPTNYGDQEYGHVPISTAFKHSYNTPAVRLLHQIGIQHAFTYLEPFSFSRVVSDDYVPGAALGGLTYGVSPLELTQAYTTFATDGAFTRSYGIRAVKDQAGTILYSWEQESEQVWSSSTNQKMRSLLDEVITSGTGRQANMTASYRGGKTGTTDEYRNLWFVGLTDQYTAGVWIGNDDNQSIERVNNRSPQLDIWRESIK</sequence>
<evidence type="ECO:0000313" key="12">
    <source>
        <dbReference type="EMBL" id="GAE29994.1"/>
    </source>
</evidence>
<evidence type="ECO:0000256" key="9">
    <source>
        <dbReference type="ARBA" id="ARBA00044770"/>
    </source>
</evidence>
<keyword evidence="3" id="KW-0328">Glycosyltransferase</keyword>
<dbReference type="InterPro" id="IPR012338">
    <property type="entry name" value="Beta-lactam/transpept-like"/>
</dbReference>
<accession>W4QF91</accession>
<gene>
    <name evidence="12" type="ORF">JCM9152_1385</name>
</gene>
<evidence type="ECO:0000256" key="4">
    <source>
        <dbReference type="ARBA" id="ARBA00022679"/>
    </source>
</evidence>
<dbReference type="GO" id="GO:0008658">
    <property type="term" value="F:penicillin binding"/>
    <property type="evidence" value="ECO:0007669"/>
    <property type="project" value="InterPro"/>
</dbReference>
<comment type="subcellular location">
    <subcellularLocation>
        <location evidence="1">Membrane</location>
    </subcellularLocation>
</comment>
<dbReference type="PANTHER" id="PTHR32282">
    <property type="entry name" value="BINDING PROTEIN TRANSPEPTIDASE, PUTATIVE-RELATED"/>
    <property type="match status" value="1"/>
</dbReference>
<dbReference type="RefSeq" id="WP_235715639.1">
    <property type="nucleotide sequence ID" value="NZ_BAUU01000008.1"/>
</dbReference>
<organism evidence="12 13">
    <name type="scientific">Halalkalibacter hemicellulosilyticusJCM 9152</name>
    <dbReference type="NCBI Taxonomy" id="1236971"/>
    <lineage>
        <taxon>Bacteria</taxon>
        <taxon>Bacillati</taxon>
        <taxon>Bacillota</taxon>
        <taxon>Bacilli</taxon>
        <taxon>Bacillales</taxon>
        <taxon>Bacillaceae</taxon>
        <taxon>Halalkalibacter</taxon>
    </lineage>
</organism>
<evidence type="ECO:0000256" key="2">
    <source>
        <dbReference type="ARBA" id="ARBA00022475"/>
    </source>
</evidence>
<dbReference type="InterPro" id="IPR050396">
    <property type="entry name" value="Glycosyltr_51/Transpeptidase"/>
</dbReference>
<evidence type="ECO:0000256" key="3">
    <source>
        <dbReference type="ARBA" id="ARBA00022676"/>
    </source>
</evidence>
<evidence type="ECO:0000256" key="5">
    <source>
        <dbReference type="ARBA" id="ARBA00022960"/>
    </source>
</evidence>
<keyword evidence="13" id="KW-1185">Reference proteome</keyword>
<keyword evidence="6" id="KW-0573">Peptidoglycan synthesis</keyword>
<keyword evidence="8" id="KW-0961">Cell wall biogenesis/degradation</keyword>
<dbReference type="SUPFAM" id="SSF56601">
    <property type="entry name" value="beta-lactamase/transpeptidase-like"/>
    <property type="match status" value="1"/>
</dbReference>
<reference evidence="12" key="1">
    <citation type="journal article" date="2014" name="Genome Announc.">
        <title>Draft Genome Sequences of Three Alkaliphilic Bacillus Strains, Bacillus wakoensis JCM 9140T, Bacillus akibai JCM 9157T, and Bacillus hemicellulosilyticus JCM 9152T.</title>
        <authorList>
            <person name="Yuki M."/>
            <person name="Oshima K."/>
            <person name="Suda W."/>
            <person name="Oshida Y."/>
            <person name="Kitamura K."/>
            <person name="Iida T."/>
            <person name="Hattori M."/>
            <person name="Ohkuma M."/>
        </authorList>
    </citation>
    <scope>NUCLEOTIDE SEQUENCE [LARGE SCALE GENOMIC DNA]</scope>
    <source>
        <strain evidence="12">JCM 9152</strain>
    </source>
</reference>
<dbReference type="InterPro" id="IPR001460">
    <property type="entry name" value="PCN-bd_Tpept"/>
</dbReference>
<comment type="catalytic activity">
    <reaction evidence="10">
        <text>[GlcNAc-(1-&gt;4)-Mur2Ac(oyl-L-Ala-gamma-D-Glu-L-Lys-D-Ala-D-Ala)](n)-di-trans,octa-cis-undecaprenyl diphosphate + beta-D-GlcNAc-(1-&gt;4)-Mur2Ac(oyl-L-Ala-gamma-D-Glu-L-Lys-D-Ala-D-Ala)-di-trans,octa-cis-undecaprenyl diphosphate = [GlcNAc-(1-&gt;4)-Mur2Ac(oyl-L-Ala-gamma-D-Glu-L-Lys-D-Ala-D-Ala)](n+1)-di-trans,octa-cis-undecaprenyl diphosphate + di-trans,octa-cis-undecaprenyl diphosphate + H(+)</text>
        <dbReference type="Rhea" id="RHEA:23708"/>
        <dbReference type="Rhea" id="RHEA-COMP:9602"/>
        <dbReference type="Rhea" id="RHEA-COMP:9603"/>
        <dbReference type="ChEBI" id="CHEBI:15378"/>
        <dbReference type="ChEBI" id="CHEBI:58405"/>
        <dbReference type="ChEBI" id="CHEBI:60033"/>
        <dbReference type="ChEBI" id="CHEBI:78435"/>
        <dbReference type="EC" id="2.4.99.28"/>
    </reaction>
</comment>
<evidence type="ECO:0000256" key="7">
    <source>
        <dbReference type="ARBA" id="ARBA00023136"/>
    </source>
</evidence>
<protein>
    <recommendedName>
        <fullName evidence="9">peptidoglycan glycosyltransferase</fullName>
        <ecNumber evidence="9">2.4.99.28</ecNumber>
    </recommendedName>
</protein>
<dbReference type="STRING" id="1236971.JCM9152_1385"/>
<dbReference type="GO" id="GO:0008955">
    <property type="term" value="F:peptidoglycan glycosyltransferase activity"/>
    <property type="evidence" value="ECO:0007669"/>
    <property type="project" value="UniProtKB-EC"/>
</dbReference>
<dbReference type="GO" id="GO:0030288">
    <property type="term" value="C:outer membrane-bounded periplasmic space"/>
    <property type="evidence" value="ECO:0007669"/>
    <property type="project" value="TreeGrafter"/>
</dbReference>
<feature type="domain" description="Penicillin-binding protein transpeptidase" evidence="11">
    <location>
        <begin position="128"/>
        <end position="365"/>
    </location>
</feature>
<evidence type="ECO:0000259" key="11">
    <source>
        <dbReference type="Pfam" id="PF00905"/>
    </source>
</evidence>
<dbReference type="GO" id="GO:0016020">
    <property type="term" value="C:membrane"/>
    <property type="evidence" value="ECO:0007669"/>
    <property type="project" value="UniProtKB-SubCell"/>
</dbReference>
<dbReference type="GO" id="GO:0009252">
    <property type="term" value="P:peptidoglycan biosynthetic process"/>
    <property type="evidence" value="ECO:0007669"/>
    <property type="project" value="UniProtKB-KW"/>
</dbReference>